<dbReference type="Proteomes" id="UP000095237">
    <property type="component" value="Unassembled WGS sequence"/>
</dbReference>
<keyword evidence="9 15" id="KW-0658">Purine biosynthesis</keyword>
<proteinExistence type="inferred from homology"/>
<gene>
    <name evidence="15" type="primary">purM</name>
    <name evidence="18" type="ORF">ATZ36_14335</name>
</gene>
<evidence type="ECO:0000256" key="1">
    <source>
        <dbReference type="ARBA" id="ARBA00004496"/>
    </source>
</evidence>
<dbReference type="GO" id="GO:0005524">
    <property type="term" value="F:ATP binding"/>
    <property type="evidence" value="ECO:0007669"/>
    <property type="project" value="UniProtKB-KW"/>
</dbReference>
<name>A0A1E5ILZ0_ENDTX</name>
<dbReference type="NCBIfam" id="TIGR00878">
    <property type="entry name" value="purM"/>
    <property type="match status" value="1"/>
</dbReference>
<comment type="similarity">
    <text evidence="3 15">Belongs to the AIR synthase family.</text>
</comment>
<dbReference type="CDD" id="cd02196">
    <property type="entry name" value="PurM"/>
    <property type="match status" value="1"/>
</dbReference>
<dbReference type="InterPro" id="IPR010918">
    <property type="entry name" value="PurM-like_C_dom"/>
</dbReference>
<dbReference type="SUPFAM" id="SSF55326">
    <property type="entry name" value="PurM N-terminal domain-like"/>
    <property type="match status" value="1"/>
</dbReference>
<dbReference type="GO" id="GO:0004637">
    <property type="term" value="F:phosphoribosylamine-glycine ligase activity"/>
    <property type="evidence" value="ECO:0007669"/>
    <property type="project" value="TreeGrafter"/>
</dbReference>
<evidence type="ECO:0000256" key="3">
    <source>
        <dbReference type="ARBA" id="ARBA00010280"/>
    </source>
</evidence>
<accession>A0A1E5ILZ0</accession>
<sequence length="320" mass="34860">MAITYKNAGVNIDAGNELVGRLKKKLPKIGGFGGLFPISGTKYNLVSSTDGVGTKLKIAFLLNKHDTVGIDLVAMNVNDLICAGAKPLFFLDYFACGKLNVDQAEQVIKSVAEGCKLSDVQLIGGETAEMPGFYKDGEYDLAGFSVGIIEKDREISGSKIKPGDIIIGLPSSGPHSNGYSLIRKVFSDGELKKHSKQLLAPTKIYVKEVLAVLAKFNSKKQDISGIAHITGGSFYDKIERILPENVRVIIEKNSWKVPEIFKIIQEKSRVPEEDIYRTLNMGIGMVLIVRPEIALQVKKFFKGAKAIGCVKKGERGVELV</sequence>
<dbReference type="PANTHER" id="PTHR10520:SF12">
    <property type="entry name" value="TRIFUNCTIONAL PURINE BIOSYNTHETIC PROTEIN ADENOSINE-3"/>
    <property type="match status" value="1"/>
</dbReference>
<evidence type="ECO:0000256" key="14">
    <source>
        <dbReference type="ARBA" id="ARBA00049057"/>
    </source>
</evidence>
<evidence type="ECO:0000256" key="15">
    <source>
        <dbReference type="HAMAP-Rule" id="MF_00741"/>
    </source>
</evidence>
<evidence type="ECO:0000256" key="9">
    <source>
        <dbReference type="ARBA" id="ARBA00022755"/>
    </source>
</evidence>
<comment type="catalytic activity">
    <reaction evidence="14 15">
        <text>2-formamido-N(1)-(5-O-phospho-beta-D-ribosyl)acetamidine + ATP = 5-amino-1-(5-phospho-beta-D-ribosyl)imidazole + ADP + phosphate + H(+)</text>
        <dbReference type="Rhea" id="RHEA:23032"/>
        <dbReference type="ChEBI" id="CHEBI:15378"/>
        <dbReference type="ChEBI" id="CHEBI:30616"/>
        <dbReference type="ChEBI" id="CHEBI:43474"/>
        <dbReference type="ChEBI" id="CHEBI:137981"/>
        <dbReference type="ChEBI" id="CHEBI:147287"/>
        <dbReference type="ChEBI" id="CHEBI:456216"/>
        <dbReference type="EC" id="6.3.3.1"/>
    </reaction>
</comment>
<dbReference type="PANTHER" id="PTHR10520">
    <property type="entry name" value="TRIFUNCTIONAL PURINE BIOSYNTHETIC PROTEIN ADENOSINE-3-RELATED"/>
    <property type="match status" value="1"/>
</dbReference>
<keyword evidence="10 15" id="KW-0067">ATP-binding</keyword>
<evidence type="ECO:0000256" key="11">
    <source>
        <dbReference type="ARBA" id="ARBA00031908"/>
    </source>
</evidence>
<evidence type="ECO:0000256" key="13">
    <source>
        <dbReference type="ARBA" id="ARBA00033093"/>
    </source>
</evidence>
<dbReference type="EC" id="6.3.3.1" evidence="4 15"/>
<keyword evidence="19" id="KW-1185">Reference proteome</keyword>
<dbReference type="EMBL" id="LNVX01000196">
    <property type="protein sequence ID" value="OEG71515.1"/>
    <property type="molecule type" value="Genomic_DNA"/>
</dbReference>
<comment type="caution">
    <text evidence="18">The sequence shown here is derived from an EMBL/GenBank/DDBJ whole genome shotgun (WGS) entry which is preliminary data.</text>
</comment>
<dbReference type="InterPro" id="IPR016188">
    <property type="entry name" value="PurM-like_N"/>
</dbReference>
<dbReference type="InterPro" id="IPR036921">
    <property type="entry name" value="PurM-like_N_sf"/>
</dbReference>
<evidence type="ECO:0000256" key="8">
    <source>
        <dbReference type="ARBA" id="ARBA00022741"/>
    </source>
</evidence>
<evidence type="ECO:0000256" key="4">
    <source>
        <dbReference type="ARBA" id="ARBA00013047"/>
    </source>
</evidence>
<reference evidence="18 19" key="1">
    <citation type="submission" date="2015-11" db="EMBL/GenBank/DDBJ databases">
        <title>Evidence for parallel genomic evolution in an endosymbiosis of termite gut flagellates.</title>
        <authorList>
            <person name="Zheng H."/>
        </authorList>
    </citation>
    <scope>NUCLEOTIDE SEQUENCE [LARGE SCALE GENOMIC DNA]</scope>
    <source>
        <strain evidence="18 19">CET450</strain>
    </source>
</reference>
<keyword evidence="8 15" id="KW-0547">Nucleotide-binding</keyword>
<keyword evidence="7 15" id="KW-0436">Ligase</keyword>
<dbReference type="FunFam" id="3.90.650.10:FF:000011">
    <property type="entry name" value="Phosphoribosylformylglycinamidine cyclo-ligase"/>
    <property type="match status" value="1"/>
</dbReference>
<dbReference type="HAMAP" id="MF_00741">
    <property type="entry name" value="AIRS"/>
    <property type="match status" value="1"/>
</dbReference>
<evidence type="ECO:0000256" key="6">
    <source>
        <dbReference type="ARBA" id="ARBA00022490"/>
    </source>
</evidence>
<evidence type="ECO:0000256" key="10">
    <source>
        <dbReference type="ARBA" id="ARBA00022840"/>
    </source>
</evidence>
<evidence type="ECO:0000259" key="16">
    <source>
        <dbReference type="Pfam" id="PF00586"/>
    </source>
</evidence>
<feature type="domain" description="PurM-like C-terminal" evidence="17">
    <location>
        <begin position="161"/>
        <end position="316"/>
    </location>
</feature>
<evidence type="ECO:0000256" key="5">
    <source>
        <dbReference type="ARBA" id="ARBA00020367"/>
    </source>
</evidence>
<evidence type="ECO:0000256" key="12">
    <source>
        <dbReference type="ARBA" id="ARBA00032931"/>
    </source>
</evidence>
<dbReference type="FunFam" id="3.30.1330.10:FF:000001">
    <property type="entry name" value="Phosphoribosylformylglycinamidine cyclo-ligase"/>
    <property type="match status" value="1"/>
</dbReference>
<dbReference type="Gene3D" id="3.30.1330.10">
    <property type="entry name" value="PurM-like, N-terminal domain"/>
    <property type="match status" value="1"/>
</dbReference>
<dbReference type="Pfam" id="PF00586">
    <property type="entry name" value="AIRS"/>
    <property type="match status" value="1"/>
</dbReference>
<dbReference type="InterPro" id="IPR036676">
    <property type="entry name" value="PurM-like_C_sf"/>
</dbReference>
<dbReference type="GO" id="GO:0006189">
    <property type="term" value="P:'de novo' IMP biosynthetic process"/>
    <property type="evidence" value="ECO:0007669"/>
    <property type="project" value="UniProtKB-UniRule"/>
</dbReference>
<feature type="domain" description="PurM-like N-terminal" evidence="16">
    <location>
        <begin position="40"/>
        <end position="149"/>
    </location>
</feature>
<evidence type="ECO:0000313" key="19">
    <source>
        <dbReference type="Proteomes" id="UP000095237"/>
    </source>
</evidence>
<evidence type="ECO:0000256" key="7">
    <source>
        <dbReference type="ARBA" id="ARBA00022598"/>
    </source>
</evidence>
<dbReference type="GO" id="GO:0005829">
    <property type="term" value="C:cytosol"/>
    <property type="evidence" value="ECO:0007669"/>
    <property type="project" value="TreeGrafter"/>
</dbReference>
<evidence type="ECO:0000259" key="17">
    <source>
        <dbReference type="Pfam" id="PF02769"/>
    </source>
</evidence>
<comment type="subcellular location">
    <subcellularLocation>
        <location evidence="1 15">Cytoplasm</location>
    </subcellularLocation>
</comment>
<dbReference type="UniPathway" id="UPA00074">
    <property type="reaction ID" value="UER00129"/>
</dbReference>
<keyword evidence="6 15" id="KW-0963">Cytoplasm</keyword>
<dbReference type="AlphaFoldDB" id="A0A1E5ILZ0"/>
<dbReference type="GO" id="GO:0004641">
    <property type="term" value="F:phosphoribosylformylglycinamidine cyclo-ligase activity"/>
    <property type="evidence" value="ECO:0007669"/>
    <property type="project" value="UniProtKB-UniRule"/>
</dbReference>
<organism evidence="18 19">
    <name type="scientific">Endomicrobium trichonymphae</name>
    <dbReference type="NCBI Taxonomy" id="1408204"/>
    <lineage>
        <taxon>Bacteria</taxon>
        <taxon>Pseudomonadati</taxon>
        <taxon>Elusimicrobiota</taxon>
        <taxon>Endomicrobiia</taxon>
        <taxon>Endomicrobiales</taxon>
        <taxon>Endomicrobiaceae</taxon>
        <taxon>Candidatus Endomicrobiellum</taxon>
    </lineage>
</organism>
<comment type="pathway">
    <text evidence="2 15">Purine metabolism; IMP biosynthesis via de novo pathway; 5-amino-1-(5-phospho-D-ribosyl)imidazole from N(2)-formyl-N(1)-(5-phospho-D-ribosyl)glycinamide: step 2/2.</text>
</comment>
<dbReference type="SUPFAM" id="SSF56042">
    <property type="entry name" value="PurM C-terminal domain-like"/>
    <property type="match status" value="1"/>
</dbReference>
<protein>
    <recommendedName>
        <fullName evidence="5 15">Phosphoribosylformylglycinamidine cyclo-ligase</fullName>
        <ecNumber evidence="4 15">6.3.3.1</ecNumber>
    </recommendedName>
    <alternativeName>
        <fullName evidence="12 15">AIR synthase</fullName>
    </alternativeName>
    <alternativeName>
        <fullName evidence="13 15">AIRS</fullName>
    </alternativeName>
    <alternativeName>
        <fullName evidence="11 15">Phosphoribosyl-aminoimidazole synthetase</fullName>
    </alternativeName>
</protein>
<dbReference type="Gene3D" id="3.90.650.10">
    <property type="entry name" value="PurM-like C-terminal domain"/>
    <property type="match status" value="1"/>
</dbReference>
<dbReference type="InterPro" id="IPR004733">
    <property type="entry name" value="PurM_cligase"/>
</dbReference>
<dbReference type="GO" id="GO:0046084">
    <property type="term" value="P:adenine biosynthetic process"/>
    <property type="evidence" value="ECO:0007669"/>
    <property type="project" value="TreeGrafter"/>
</dbReference>
<dbReference type="Pfam" id="PF02769">
    <property type="entry name" value="AIRS_C"/>
    <property type="match status" value="1"/>
</dbReference>
<evidence type="ECO:0000256" key="2">
    <source>
        <dbReference type="ARBA" id="ARBA00004686"/>
    </source>
</evidence>
<evidence type="ECO:0000313" key="18">
    <source>
        <dbReference type="EMBL" id="OEG71515.1"/>
    </source>
</evidence>